<evidence type="ECO:0000259" key="3">
    <source>
        <dbReference type="PROSITE" id="PS50975"/>
    </source>
</evidence>
<dbReference type="InterPro" id="IPR011761">
    <property type="entry name" value="ATP-grasp"/>
</dbReference>
<dbReference type="GO" id="GO:0046872">
    <property type="term" value="F:metal ion binding"/>
    <property type="evidence" value="ECO:0007669"/>
    <property type="project" value="InterPro"/>
</dbReference>
<dbReference type="AlphaFoldDB" id="A0A317K9W1"/>
<name>A0A317K9W1_9ACTN</name>
<dbReference type="GO" id="GO:0005524">
    <property type="term" value="F:ATP binding"/>
    <property type="evidence" value="ECO:0007669"/>
    <property type="project" value="UniProtKB-UniRule"/>
</dbReference>
<feature type="region of interest" description="Disordered" evidence="2">
    <location>
        <begin position="402"/>
        <end position="444"/>
    </location>
</feature>
<feature type="compositionally biased region" description="Low complexity" evidence="2">
    <location>
        <begin position="410"/>
        <end position="432"/>
    </location>
</feature>
<protein>
    <submittedName>
        <fullName evidence="4">Carboxylate--amine ligase</fullName>
    </submittedName>
</protein>
<keyword evidence="4" id="KW-0436">Ligase</keyword>
<accession>A0A317K9W1</accession>
<evidence type="ECO:0000313" key="4">
    <source>
        <dbReference type="EMBL" id="PWU50071.1"/>
    </source>
</evidence>
<sequence length="444" mass="49630">MDVSTPAVVLKLDPNVFHHGGLGVVRSLGRLGVPVHLVHEDPLSPAAASRYVRGRWEWNPGVEADRVAAGLVRLAERIGRPAVLVPTDDAGAIFLAERGRYLRRWFHFPTPPPDLPRQLADKQSLHRLCRDLGVPAPVTLVPESAAEAHEFASRVGFPVVVKRTRPWRPADGKHRRSTTLVRSRDELAALLACRTSEDALHGLMLQEHIPASPEADWFFHGYCDANLVCRVGFTGVKERSYPAHAGLTTLGRAVDNNPLRADMQQLLKALSYQGLMDLDLRRDPRDGGYRLLDFNPRPGAQFRVFEDTGGLDVVRAAYLDLTGQPVPEQRPCRERRMVVENYDLPAALGYRRRGELNLVAWARSLRRVDETAWFARDDLAPFGLMCLRTGWRVLRRPFRATARPAPPAAPRYRPGRAARLAAPGRNRRALGPSGPDPIVRKEWT</sequence>
<keyword evidence="1" id="KW-0547">Nucleotide-binding</keyword>
<proteinExistence type="predicted"/>
<organism evidence="4 5">
    <name type="scientific">Micromonospora globispora</name>
    <dbReference type="NCBI Taxonomy" id="1450148"/>
    <lineage>
        <taxon>Bacteria</taxon>
        <taxon>Bacillati</taxon>
        <taxon>Actinomycetota</taxon>
        <taxon>Actinomycetes</taxon>
        <taxon>Micromonosporales</taxon>
        <taxon>Micromonosporaceae</taxon>
        <taxon>Micromonospora</taxon>
    </lineage>
</organism>
<dbReference type="InterPro" id="IPR013815">
    <property type="entry name" value="ATP_grasp_subdomain_1"/>
</dbReference>
<dbReference type="Proteomes" id="UP000245683">
    <property type="component" value="Unassembled WGS sequence"/>
</dbReference>
<comment type="caution">
    <text evidence="4">The sequence shown here is derived from an EMBL/GenBank/DDBJ whole genome shotgun (WGS) entry which is preliminary data.</text>
</comment>
<reference evidence="5" key="1">
    <citation type="submission" date="2018-05" db="EMBL/GenBank/DDBJ databases">
        <title>Micromonospora globispora sp. nov. and Micromonospora rugosa sp. nov., isolated from marine sediment.</title>
        <authorList>
            <person name="Carro L."/>
            <person name="Aysel V."/>
            <person name="Cetin D."/>
            <person name="Igual J.M."/>
            <person name="Klenk H.-P."/>
            <person name="Trujillo M.E."/>
            <person name="Sahin N."/>
        </authorList>
    </citation>
    <scope>NUCLEOTIDE SEQUENCE [LARGE SCALE GENOMIC DNA]</scope>
    <source>
        <strain evidence="5">S2904</strain>
    </source>
</reference>
<evidence type="ECO:0000313" key="5">
    <source>
        <dbReference type="Proteomes" id="UP000245683"/>
    </source>
</evidence>
<dbReference type="EMBL" id="QGSV01000119">
    <property type="protein sequence ID" value="PWU50071.1"/>
    <property type="molecule type" value="Genomic_DNA"/>
</dbReference>
<gene>
    <name evidence="4" type="ORF">DLJ46_08050</name>
</gene>
<evidence type="ECO:0000256" key="1">
    <source>
        <dbReference type="PROSITE-ProRule" id="PRU00409"/>
    </source>
</evidence>
<dbReference type="OrthoDB" id="5483448at2"/>
<dbReference type="PROSITE" id="PS50975">
    <property type="entry name" value="ATP_GRASP"/>
    <property type="match status" value="1"/>
</dbReference>
<dbReference type="Gene3D" id="3.30.1490.20">
    <property type="entry name" value="ATP-grasp fold, A domain"/>
    <property type="match status" value="1"/>
</dbReference>
<keyword evidence="5" id="KW-1185">Reference proteome</keyword>
<dbReference type="Gene3D" id="3.30.470.20">
    <property type="entry name" value="ATP-grasp fold, B domain"/>
    <property type="match status" value="1"/>
</dbReference>
<feature type="domain" description="ATP-grasp" evidence="3">
    <location>
        <begin position="126"/>
        <end position="322"/>
    </location>
</feature>
<dbReference type="SUPFAM" id="SSF56059">
    <property type="entry name" value="Glutathione synthetase ATP-binding domain-like"/>
    <property type="match status" value="1"/>
</dbReference>
<keyword evidence="1" id="KW-0067">ATP-binding</keyword>
<dbReference type="GO" id="GO:0016874">
    <property type="term" value="F:ligase activity"/>
    <property type="evidence" value="ECO:0007669"/>
    <property type="project" value="UniProtKB-KW"/>
</dbReference>
<evidence type="ECO:0000256" key="2">
    <source>
        <dbReference type="SAM" id="MobiDB-lite"/>
    </source>
</evidence>